<dbReference type="EMBL" id="FUWZ01000003">
    <property type="protein sequence ID" value="SKA30165.1"/>
    <property type="molecule type" value="Genomic_DNA"/>
</dbReference>
<name>A0A1T4SPM7_9BACT</name>
<proteinExistence type="predicted"/>
<organism evidence="1 2">
    <name type="scientific">Chitinophaga eiseniae</name>
    <dbReference type="NCBI Taxonomy" id="634771"/>
    <lineage>
        <taxon>Bacteria</taxon>
        <taxon>Pseudomonadati</taxon>
        <taxon>Bacteroidota</taxon>
        <taxon>Chitinophagia</taxon>
        <taxon>Chitinophagales</taxon>
        <taxon>Chitinophagaceae</taxon>
        <taxon>Chitinophaga</taxon>
    </lineage>
</organism>
<evidence type="ECO:0000313" key="2">
    <source>
        <dbReference type="Proteomes" id="UP000190367"/>
    </source>
</evidence>
<reference evidence="2" key="1">
    <citation type="submission" date="2017-02" db="EMBL/GenBank/DDBJ databases">
        <authorList>
            <person name="Varghese N."/>
            <person name="Submissions S."/>
        </authorList>
    </citation>
    <scope>NUCLEOTIDE SEQUENCE [LARGE SCALE GENOMIC DNA]</scope>
    <source>
        <strain evidence="2">DSM 22224</strain>
    </source>
</reference>
<protein>
    <submittedName>
        <fullName evidence="1">Uncharacterized protein</fullName>
    </submittedName>
</protein>
<dbReference type="Proteomes" id="UP000190367">
    <property type="component" value="Unassembled WGS sequence"/>
</dbReference>
<sequence length="106" mass="12387">MNKHETLIRQIADEMAAQKHPVSFQLYNKYKDKEDNGWSHDSYVKNWHLIVDGYVVHARIAVEWIKKEVSDVLYEVESDGKVIDQWLIDRGLIPEADKEAADDESM</sequence>
<dbReference type="STRING" id="634771.SAMN04488128_103230"/>
<gene>
    <name evidence="1" type="ORF">SAMN04488128_103230</name>
</gene>
<dbReference type="AlphaFoldDB" id="A0A1T4SPM7"/>
<evidence type="ECO:0000313" key="1">
    <source>
        <dbReference type="EMBL" id="SKA30165.1"/>
    </source>
</evidence>
<keyword evidence="2" id="KW-1185">Reference proteome</keyword>
<accession>A0A1T4SPM7</accession>
<dbReference type="RefSeq" id="WP_078670599.1">
    <property type="nucleotide sequence ID" value="NZ_FUWZ01000003.1"/>
</dbReference>